<sequence>MRKLLFLTLLALGTLSACKNDDDINPDNEGPVYVPRPIITTSSAYISKVFEFLPAPGQFVNQDGLGTPDGAQKLIGKSGNGTISLGGFGGYVIFGFDHSIVNGNGDDIAVYANAFEGSSEPGIVMVMQDLNGNGLPDDTWYELAGSESTNVATAKNYKIIYYNPKKVGTDVQWKDSKGNKGAVLANEYHTQNNYYPTFAKNQDSLIFEGTLLPNNKSINNMGWVILSAYKYGYVDNYSDEYKAKKYNSFDISWAIDSKGNKVQLSAIDFVKVYNGMNQDGGWLGEASTEVSGAANISLLK</sequence>
<protein>
    <recommendedName>
        <fullName evidence="4">PKD domain-containing protein</fullName>
    </recommendedName>
</protein>
<gene>
    <name evidence="2" type="ordered locus">Solca_0616</name>
</gene>
<evidence type="ECO:0000313" key="3">
    <source>
        <dbReference type="Proteomes" id="UP000007590"/>
    </source>
</evidence>
<dbReference type="RefSeq" id="WP_014678969.1">
    <property type="nucleotide sequence ID" value="NC_017770.1"/>
</dbReference>
<dbReference type="Proteomes" id="UP000007590">
    <property type="component" value="Chromosome"/>
</dbReference>
<dbReference type="EMBL" id="CP003349">
    <property type="protein sequence ID" value="AFD05741.1"/>
    <property type="molecule type" value="Genomic_DNA"/>
</dbReference>
<dbReference type="AlphaFoldDB" id="H8KY03"/>
<keyword evidence="1" id="KW-0732">Signal</keyword>
<dbReference type="KEGG" id="scn:Solca_0616"/>
<feature type="chain" id="PRO_5003615450" description="PKD domain-containing protein" evidence="1">
    <location>
        <begin position="20"/>
        <end position="300"/>
    </location>
</feature>
<name>H8KY03_SOLCM</name>
<dbReference type="OrthoDB" id="975810at2"/>
<organism evidence="2 3">
    <name type="scientific">Solitalea canadensis (strain ATCC 29591 / DSM 3403 / JCM 21819 / LMG 8368 / NBRC 15130 / NCIMB 12057 / USAM 9D)</name>
    <name type="common">Flexibacter canadensis</name>
    <dbReference type="NCBI Taxonomy" id="929556"/>
    <lineage>
        <taxon>Bacteria</taxon>
        <taxon>Pseudomonadati</taxon>
        <taxon>Bacteroidota</taxon>
        <taxon>Sphingobacteriia</taxon>
        <taxon>Sphingobacteriales</taxon>
        <taxon>Sphingobacteriaceae</taxon>
        <taxon>Solitalea</taxon>
    </lineage>
</organism>
<evidence type="ECO:0008006" key="4">
    <source>
        <dbReference type="Google" id="ProtNLM"/>
    </source>
</evidence>
<dbReference type="eggNOG" id="COG3391">
    <property type="taxonomic scope" value="Bacteria"/>
</dbReference>
<evidence type="ECO:0000313" key="2">
    <source>
        <dbReference type="EMBL" id="AFD05741.1"/>
    </source>
</evidence>
<dbReference type="STRING" id="929556.Solca_0616"/>
<dbReference type="HOGENOM" id="CLU_032634_0_0_10"/>
<feature type="signal peptide" evidence="1">
    <location>
        <begin position="1"/>
        <end position="19"/>
    </location>
</feature>
<proteinExistence type="predicted"/>
<keyword evidence="3" id="KW-1185">Reference proteome</keyword>
<dbReference type="PROSITE" id="PS51257">
    <property type="entry name" value="PROKAR_LIPOPROTEIN"/>
    <property type="match status" value="1"/>
</dbReference>
<accession>H8KY03</accession>
<reference evidence="2" key="1">
    <citation type="submission" date="2012-02" db="EMBL/GenBank/DDBJ databases">
        <title>The complete genome of Solitalea canadensis DSM 3403.</title>
        <authorList>
            <consortium name="US DOE Joint Genome Institute (JGI-PGF)"/>
            <person name="Lucas S."/>
            <person name="Copeland A."/>
            <person name="Lapidus A."/>
            <person name="Glavina del Rio T."/>
            <person name="Dalin E."/>
            <person name="Tice H."/>
            <person name="Bruce D."/>
            <person name="Goodwin L."/>
            <person name="Pitluck S."/>
            <person name="Peters L."/>
            <person name="Ovchinnikova G."/>
            <person name="Lu M."/>
            <person name="Kyrpides N."/>
            <person name="Mavromatis K."/>
            <person name="Ivanova N."/>
            <person name="Brettin T."/>
            <person name="Detter J.C."/>
            <person name="Han C."/>
            <person name="Larimer F."/>
            <person name="Land M."/>
            <person name="Hauser L."/>
            <person name="Markowitz V."/>
            <person name="Cheng J.-F."/>
            <person name="Hugenholtz P."/>
            <person name="Woyke T."/>
            <person name="Wu D."/>
            <person name="Spring S."/>
            <person name="Schroeder M."/>
            <person name="Kopitz M."/>
            <person name="Brambilla E."/>
            <person name="Klenk H.-P."/>
            <person name="Eisen J.A."/>
        </authorList>
    </citation>
    <scope>NUCLEOTIDE SEQUENCE</scope>
    <source>
        <strain evidence="2">DSM 3403</strain>
    </source>
</reference>
<evidence type="ECO:0000256" key="1">
    <source>
        <dbReference type="SAM" id="SignalP"/>
    </source>
</evidence>